<dbReference type="Pfam" id="PF23598">
    <property type="entry name" value="LRR_14"/>
    <property type="match status" value="1"/>
</dbReference>
<dbReference type="InterPro" id="IPR041118">
    <property type="entry name" value="Rx_N"/>
</dbReference>
<dbReference type="InterPro" id="IPR027417">
    <property type="entry name" value="P-loop_NTPase"/>
</dbReference>
<accession>A0A8T0P969</accession>
<dbReference type="PANTHER" id="PTHR23155:SF1228">
    <property type="entry name" value="NB-ARC DOMAIN CONTAINING PROTEIN, EXPRESSED"/>
    <property type="match status" value="1"/>
</dbReference>
<dbReference type="Gene3D" id="3.80.10.10">
    <property type="entry name" value="Ribonuclease Inhibitor"/>
    <property type="match status" value="1"/>
</dbReference>
<dbReference type="Gene3D" id="1.10.8.430">
    <property type="entry name" value="Helical domain of apoptotic protease-activating factors"/>
    <property type="match status" value="1"/>
</dbReference>
<comment type="caution">
    <text evidence="12">The sequence shown here is derived from an EMBL/GenBank/DDBJ whole genome shotgun (WGS) entry which is preliminary data.</text>
</comment>
<feature type="domain" description="NB-ARC" evidence="8">
    <location>
        <begin position="174"/>
        <end position="345"/>
    </location>
</feature>
<evidence type="ECO:0000259" key="10">
    <source>
        <dbReference type="Pfam" id="PF23559"/>
    </source>
</evidence>
<dbReference type="Pfam" id="PF23559">
    <property type="entry name" value="WHD_DRP"/>
    <property type="match status" value="1"/>
</dbReference>
<dbReference type="EMBL" id="CM029052">
    <property type="protein sequence ID" value="KAG2558777.1"/>
    <property type="molecule type" value="Genomic_DNA"/>
</dbReference>
<dbReference type="FunFam" id="3.40.50.300:FF:001091">
    <property type="entry name" value="Probable disease resistance protein At1g61300"/>
    <property type="match status" value="1"/>
</dbReference>
<dbReference type="InterPro" id="IPR032675">
    <property type="entry name" value="LRR_dom_sf"/>
</dbReference>
<keyword evidence="2" id="KW-0433">Leucine-rich repeat</keyword>
<dbReference type="PRINTS" id="PR00364">
    <property type="entry name" value="DISEASERSIST"/>
</dbReference>
<feature type="coiled-coil region" evidence="7">
    <location>
        <begin position="112"/>
        <end position="139"/>
    </location>
</feature>
<dbReference type="EMBL" id="CM029052">
    <property type="protein sequence ID" value="KAG2558774.1"/>
    <property type="molecule type" value="Genomic_DNA"/>
</dbReference>
<dbReference type="Gene3D" id="1.10.10.10">
    <property type="entry name" value="Winged helix-like DNA-binding domain superfamily/Winged helix DNA-binding domain"/>
    <property type="match status" value="1"/>
</dbReference>
<evidence type="ECO:0000256" key="1">
    <source>
        <dbReference type="ARBA" id="ARBA00008894"/>
    </source>
</evidence>
<dbReference type="SUPFAM" id="SSF52058">
    <property type="entry name" value="L domain-like"/>
    <property type="match status" value="1"/>
</dbReference>
<sequence>MEVTAGALSSLLPKLYALLAEEYKLLKGTRRDVMFLVDELQSIQAFILRQMEAEPTEAEAALLRDARELSYDIEDTVDSFLVRTDAEPGLDLRGTKRLLAKQANFFWKIRFRREIANNIQDIKSRVKEVAERMQRYSRQTNVGRPNKVTVDPRITAFVHAQTQSLVGVDRPRTELIKLLMKGEEEPESAARLKVISIVGSGGLGKTTLANVVYEQAKVHFDYGVWVSVSPEPDVKKILMNVLHQFKWPRTSGHDGELDERGLIDNIRNFLQDKRYLVVMDDIWSSHAWDIIKYALPMNSLGSRIIVTTRINSVAEKCCPHWNDHIYNIKPLSLKESRLLFHTRIFGSEKKCPPDLSDVSDKILNKCCGLPLAVITMSSLLACHPPQKPIWEDVCSSIGATPEGMDVMKSIVLRSYYDLPSYLKVCFLYLSIFPEEYPINRDRVVRSWIAEGFICAKHGITEEELGESCFNELINRNMIHPVHGSDDVKPEAYLIHGIMHDLIKSKSIEENFFNLLDNGKHVPVLHGKIRRLSIISKDHCIPELEDNSHIRSLHIFGSVGPNLSFKHFPCLRVLDLEGCKELIDQSIEEIPWLLHLRYLSLRYTNICKLPDRIGQLKFLKTLDIRGTKVQELPKSIVQLRMLAHLLCDKIRFPKGIGEMEALSCLSQVDIIQSNIIVVKELGNLPKLRELVLCWVSEIESNNTLTNEHLAVSLYRLDKLESLYIHGSDCSVEFLDCLRYPLRQLRMIQLNKCCYLNRIPERFSELLPSLAYLCIDIKEVKNEDLRLLSESPSLIQLSLSSKAMPTEKLVISSKGFPVLQKFHLHSAKEDLKFEPQAMQKLEELVLSFQVLPEDFSISIGQFTCLKKIDIRINGKGIAASQLFESIDVAIRKSADEHPNHPIVNITALGNLIDYETMEENLIDYETMEENLIDYETMEENVREENLELGKFKGVNQFPAHVE</sequence>
<dbReference type="InterPro" id="IPR055414">
    <property type="entry name" value="LRR_R13L4/SHOC2-like"/>
</dbReference>
<dbReference type="Pfam" id="PF00931">
    <property type="entry name" value="NB-ARC"/>
    <property type="match status" value="1"/>
</dbReference>
<keyword evidence="4" id="KW-0547">Nucleotide-binding</keyword>
<evidence type="ECO:0000256" key="6">
    <source>
        <dbReference type="ARBA" id="ARBA00023054"/>
    </source>
</evidence>
<dbReference type="InterPro" id="IPR044974">
    <property type="entry name" value="Disease_R_plants"/>
</dbReference>
<dbReference type="SUPFAM" id="SSF52540">
    <property type="entry name" value="P-loop containing nucleoside triphosphate hydrolases"/>
    <property type="match status" value="1"/>
</dbReference>
<feature type="domain" description="Disease resistance R13L4/SHOC-2-like LRR" evidence="11">
    <location>
        <begin position="548"/>
        <end position="900"/>
    </location>
</feature>
<dbReference type="InterPro" id="IPR058922">
    <property type="entry name" value="WHD_DRP"/>
</dbReference>
<keyword evidence="5" id="KW-0611">Plant defense</keyword>
<dbReference type="EMBL" id="CM029052">
    <property type="protein sequence ID" value="KAG2558768.1"/>
    <property type="molecule type" value="Genomic_DNA"/>
</dbReference>
<gene>
    <name evidence="12" type="ORF">PVAP13_8NG342416</name>
    <name evidence="13" type="ORF">PVAP13_8NG348700</name>
</gene>
<comment type="similarity">
    <text evidence="1">Belongs to the disease resistance NB-LRR family.</text>
</comment>
<dbReference type="InterPro" id="IPR002182">
    <property type="entry name" value="NB-ARC"/>
</dbReference>
<dbReference type="Proteomes" id="UP000823388">
    <property type="component" value="Chromosome 8N"/>
</dbReference>
<dbReference type="Gene3D" id="3.40.50.300">
    <property type="entry name" value="P-loop containing nucleotide triphosphate hydrolases"/>
    <property type="match status" value="1"/>
</dbReference>
<dbReference type="AlphaFoldDB" id="A0A8T0P969"/>
<evidence type="ECO:0000256" key="7">
    <source>
        <dbReference type="SAM" id="Coils"/>
    </source>
</evidence>
<dbReference type="PANTHER" id="PTHR23155">
    <property type="entry name" value="DISEASE RESISTANCE PROTEIN RP"/>
    <property type="match status" value="1"/>
</dbReference>
<evidence type="ECO:0000259" key="8">
    <source>
        <dbReference type="Pfam" id="PF00931"/>
    </source>
</evidence>
<evidence type="ECO:0000256" key="2">
    <source>
        <dbReference type="ARBA" id="ARBA00022614"/>
    </source>
</evidence>
<keyword evidence="3" id="KW-0677">Repeat</keyword>
<evidence type="ECO:0000256" key="5">
    <source>
        <dbReference type="ARBA" id="ARBA00022821"/>
    </source>
</evidence>
<proteinExistence type="inferred from homology"/>
<name>A0A8T0P969_PANVG</name>
<evidence type="ECO:0000259" key="9">
    <source>
        <dbReference type="Pfam" id="PF18052"/>
    </source>
</evidence>
<dbReference type="InterPro" id="IPR042197">
    <property type="entry name" value="Apaf_helical"/>
</dbReference>
<dbReference type="CDD" id="cd14798">
    <property type="entry name" value="RX-CC_like"/>
    <property type="match status" value="1"/>
</dbReference>
<dbReference type="EMBL" id="CM029052">
    <property type="protein sequence ID" value="KAG2558765.1"/>
    <property type="molecule type" value="Genomic_DNA"/>
</dbReference>
<keyword evidence="6 7" id="KW-0175">Coiled coil</keyword>
<dbReference type="EMBL" id="CM029052">
    <property type="protein sequence ID" value="KAG2558767.1"/>
    <property type="molecule type" value="Genomic_DNA"/>
</dbReference>
<reference evidence="12 14" key="1">
    <citation type="submission" date="2020-05" db="EMBL/GenBank/DDBJ databases">
        <title>WGS assembly of Panicum virgatum.</title>
        <authorList>
            <person name="Lovell J.T."/>
            <person name="Jenkins J."/>
            <person name="Shu S."/>
            <person name="Juenger T.E."/>
            <person name="Schmutz J."/>
        </authorList>
    </citation>
    <scope>NUCLEOTIDE SEQUENCE</scope>
    <source>
        <strain evidence="12">AP13</strain>
        <strain evidence="14">cv. AP13</strain>
    </source>
</reference>
<evidence type="ECO:0000259" key="11">
    <source>
        <dbReference type="Pfam" id="PF23598"/>
    </source>
</evidence>
<evidence type="ECO:0000256" key="4">
    <source>
        <dbReference type="ARBA" id="ARBA00022741"/>
    </source>
</evidence>
<dbReference type="GO" id="GO:0002758">
    <property type="term" value="P:innate immune response-activating signaling pathway"/>
    <property type="evidence" value="ECO:0007669"/>
    <property type="project" value="UniProtKB-ARBA"/>
</dbReference>
<keyword evidence="14" id="KW-1185">Reference proteome</keyword>
<feature type="domain" description="Disease resistance protein winged helix" evidence="10">
    <location>
        <begin position="431"/>
        <end position="502"/>
    </location>
</feature>
<dbReference type="GO" id="GO:0042742">
    <property type="term" value="P:defense response to bacterium"/>
    <property type="evidence" value="ECO:0007669"/>
    <property type="project" value="UniProtKB-ARBA"/>
</dbReference>
<organism evidence="12 14">
    <name type="scientific">Panicum virgatum</name>
    <name type="common">Blackwell switchgrass</name>
    <dbReference type="NCBI Taxonomy" id="38727"/>
    <lineage>
        <taxon>Eukaryota</taxon>
        <taxon>Viridiplantae</taxon>
        <taxon>Streptophyta</taxon>
        <taxon>Embryophyta</taxon>
        <taxon>Tracheophyta</taxon>
        <taxon>Spermatophyta</taxon>
        <taxon>Magnoliopsida</taxon>
        <taxon>Liliopsida</taxon>
        <taxon>Poales</taxon>
        <taxon>Poaceae</taxon>
        <taxon>PACMAD clade</taxon>
        <taxon>Panicoideae</taxon>
        <taxon>Panicodae</taxon>
        <taxon>Paniceae</taxon>
        <taxon>Panicinae</taxon>
        <taxon>Panicum</taxon>
        <taxon>Panicum sect. Hiantes</taxon>
    </lineage>
</organism>
<dbReference type="GO" id="GO:0009626">
    <property type="term" value="P:plant-type hypersensitive response"/>
    <property type="evidence" value="ECO:0007669"/>
    <property type="project" value="UniProtKB-ARBA"/>
</dbReference>
<dbReference type="EMBL" id="CM029052">
    <property type="protein sequence ID" value="KAG2558766.1"/>
    <property type="molecule type" value="Genomic_DNA"/>
</dbReference>
<evidence type="ECO:0000256" key="3">
    <source>
        <dbReference type="ARBA" id="ARBA00022737"/>
    </source>
</evidence>
<dbReference type="Pfam" id="PF18052">
    <property type="entry name" value="Rx_N"/>
    <property type="match status" value="1"/>
</dbReference>
<evidence type="ECO:0000313" key="14">
    <source>
        <dbReference type="Proteomes" id="UP000823388"/>
    </source>
</evidence>
<dbReference type="GO" id="GO:0043531">
    <property type="term" value="F:ADP binding"/>
    <property type="evidence" value="ECO:0007669"/>
    <property type="project" value="InterPro"/>
</dbReference>
<dbReference type="InterPro" id="IPR038005">
    <property type="entry name" value="RX-like_CC"/>
</dbReference>
<evidence type="ECO:0000313" key="13">
    <source>
        <dbReference type="EMBL" id="KAG2558774.1"/>
    </source>
</evidence>
<protein>
    <submittedName>
        <fullName evidence="12">Uncharacterized protein</fullName>
    </submittedName>
</protein>
<dbReference type="InterPro" id="IPR036388">
    <property type="entry name" value="WH-like_DNA-bd_sf"/>
</dbReference>
<feature type="domain" description="Disease resistance N-terminal" evidence="9">
    <location>
        <begin position="7"/>
        <end position="88"/>
    </location>
</feature>
<dbReference type="OrthoDB" id="1935686at2759"/>
<dbReference type="FunFam" id="1.10.10.10:FF:000322">
    <property type="entry name" value="Probable disease resistance protein At1g63360"/>
    <property type="match status" value="1"/>
</dbReference>
<dbReference type="Gene3D" id="1.20.5.4130">
    <property type="match status" value="1"/>
</dbReference>
<evidence type="ECO:0000313" key="12">
    <source>
        <dbReference type="EMBL" id="KAG2558767.1"/>
    </source>
</evidence>